<reference evidence="2 3" key="1">
    <citation type="submission" date="2019-11" db="EMBL/GenBank/DDBJ databases">
        <title>Identification of a novel strain.</title>
        <authorList>
            <person name="Xu Q."/>
            <person name="Wang G."/>
        </authorList>
    </citation>
    <scope>NUCLEOTIDE SEQUENCE [LARGE SCALE GENOMIC DNA]</scope>
    <source>
        <strain evidence="3">xq</strain>
    </source>
</reference>
<protein>
    <submittedName>
        <fullName evidence="2">Uncharacterized protein</fullName>
    </submittedName>
</protein>
<sequence>MRISKTIVATAVLAIVSGAAVAQSIRIEPGGGFSFKFGRDDRRGDVEGKRASCEVYARIAAVQADANQRFRCGLRGPAWSGDVKAHFQWCRYVPRRKIAEEQRSRADNLQRCFDRLGDFDDDRWGR</sequence>
<proteinExistence type="predicted"/>
<gene>
    <name evidence="2" type="ORF">GIW81_00345</name>
</gene>
<dbReference type="RefSeq" id="WP_154737374.1">
    <property type="nucleotide sequence ID" value="NZ_WMBQ01000001.1"/>
</dbReference>
<name>A0A6I3KEN3_9HYPH</name>
<dbReference type="Proteomes" id="UP000440694">
    <property type="component" value="Unassembled WGS sequence"/>
</dbReference>
<dbReference type="EMBL" id="WMBQ01000001">
    <property type="protein sequence ID" value="MTD92783.1"/>
    <property type="molecule type" value="Genomic_DNA"/>
</dbReference>
<feature type="chain" id="PRO_5026228839" evidence="1">
    <location>
        <begin position="23"/>
        <end position="126"/>
    </location>
</feature>
<evidence type="ECO:0000256" key="1">
    <source>
        <dbReference type="SAM" id="SignalP"/>
    </source>
</evidence>
<keyword evidence="1" id="KW-0732">Signal</keyword>
<comment type="caution">
    <text evidence="2">The sequence shown here is derived from an EMBL/GenBank/DDBJ whole genome shotgun (WGS) entry which is preliminary data.</text>
</comment>
<evidence type="ECO:0000313" key="3">
    <source>
        <dbReference type="Proteomes" id="UP000440694"/>
    </source>
</evidence>
<keyword evidence="3" id="KW-1185">Reference proteome</keyword>
<organism evidence="2 3">
    <name type="scientific">Hyphomicrobium album</name>
    <dbReference type="NCBI Taxonomy" id="2665159"/>
    <lineage>
        <taxon>Bacteria</taxon>
        <taxon>Pseudomonadati</taxon>
        <taxon>Pseudomonadota</taxon>
        <taxon>Alphaproteobacteria</taxon>
        <taxon>Hyphomicrobiales</taxon>
        <taxon>Hyphomicrobiaceae</taxon>
        <taxon>Hyphomicrobium</taxon>
    </lineage>
</organism>
<evidence type="ECO:0000313" key="2">
    <source>
        <dbReference type="EMBL" id="MTD92783.1"/>
    </source>
</evidence>
<dbReference type="AlphaFoldDB" id="A0A6I3KEN3"/>
<accession>A0A6I3KEN3</accession>
<feature type="signal peptide" evidence="1">
    <location>
        <begin position="1"/>
        <end position="22"/>
    </location>
</feature>